<dbReference type="CDD" id="cd17325">
    <property type="entry name" value="MFS_MdtG_SLC18_like"/>
    <property type="match status" value="1"/>
</dbReference>
<dbReference type="InterPro" id="IPR036259">
    <property type="entry name" value="MFS_trans_sf"/>
</dbReference>
<dbReference type="EMBL" id="CAFABD010000139">
    <property type="protein sequence ID" value="CAB4829644.1"/>
    <property type="molecule type" value="Genomic_DNA"/>
</dbReference>
<evidence type="ECO:0000256" key="1">
    <source>
        <dbReference type="ARBA" id="ARBA00004141"/>
    </source>
</evidence>
<dbReference type="Pfam" id="PF00083">
    <property type="entry name" value="Sugar_tr"/>
    <property type="match status" value="1"/>
</dbReference>
<sequence>MIRSKFTSPFALFPREVKILIFASFFVALGFGIVLPAIPVFARSFGVNNAAVGLIVSAFAVARFCSGLISGKLVDLFGERAIFSSGVGMVALFTLLVGLSNSYHQLLIFRSAGGLGSSMFSVAAGSVIMRSVSDEHRGRAQSLYNGAFLIGGITGPAIGGLLSLISLRAPFFAYSFTLAISGLIAFFFLTGANLGKRVKNSTSIAHTTISQALKLRPYRYALVITFLTTWVLFGLRSSVLPIFVIESLHSTSAVVGYGFTLSAIFQGFLLLRAGKISDTKGRRFAALVGTSIVVLGVIVMVFTIHPWMYLLSMVILGIGGAYLSTVPATVVGDVIEGKGGQVIALFQMAGDAGMMVGPVVVGAICDAYSYRTAFAATGIIFLIAVVLSYRLPETRGAYLSK</sequence>
<proteinExistence type="predicted"/>
<gene>
    <name evidence="8" type="ORF">UFOPK3166_00865</name>
</gene>
<dbReference type="Gene3D" id="1.20.1720.10">
    <property type="entry name" value="Multidrug resistance protein D"/>
    <property type="match status" value="1"/>
</dbReference>
<keyword evidence="5 6" id="KW-0472">Membrane</keyword>
<dbReference type="InterPro" id="IPR050930">
    <property type="entry name" value="MFS_Vesicular_Transporter"/>
</dbReference>
<feature type="transmembrane region" description="Helical" evidence="6">
    <location>
        <begin position="50"/>
        <end position="69"/>
    </location>
</feature>
<feature type="transmembrane region" description="Helical" evidence="6">
    <location>
        <begin position="107"/>
        <end position="131"/>
    </location>
</feature>
<name>A0A6J7AA19_9ZZZZ</name>
<keyword evidence="2" id="KW-0813">Transport</keyword>
<feature type="transmembrane region" description="Helical" evidence="6">
    <location>
        <begin position="20"/>
        <end position="38"/>
    </location>
</feature>
<dbReference type="InterPro" id="IPR011701">
    <property type="entry name" value="MFS"/>
</dbReference>
<dbReference type="PANTHER" id="PTHR23506">
    <property type="entry name" value="GH10249P"/>
    <property type="match status" value="1"/>
</dbReference>
<feature type="transmembrane region" description="Helical" evidence="6">
    <location>
        <begin position="370"/>
        <end position="391"/>
    </location>
</feature>
<dbReference type="InterPro" id="IPR001958">
    <property type="entry name" value="Tet-R_TetA/multi-R_MdtG-like"/>
</dbReference>
<reference evidence="8" key="1">
    <citation type="submission" date="2020-05" db="EMBL/GenBank/DDBJ databases">
        <authorList>
            <person name="Chiriac C."/>
            <person name="Salcher M."/>
            <person name="Ghai R."/>
            <person name="Kavagutti S V."/>
        </authorList>
    </citation>
    <scope>NUCLEOTIDE SEQUENCE</scope>
</reference>
<accession>A0A6J7AA19</accession>
<feature type="transmembrane region" description="Helical" evidence="6">
    <location>
        <begin position="81"/>
        <end position="101"/>
    </location>
</feature>
<dbReference type="PANTHER" id="PTHR23506:SF23">
    <property type="entry name" value="GH10249P"/>
    <property type="match status" value="1"/>
</dbReference>
<evidence type="ECO:0000313" key="8">
    <source>
        <dbReference type="EMBL" id="CAB4829644.1"/>
    </source>
</evidence>
<feature type="transmembrane region" description="Helical" evidence="6">
    <location>
        <begin position="171"/>
        <end position="189"/>
    </location>
</feature>
<feature type="transmembrane region" description="Helical" evidence="6">
    <location>
        <begin position="284"/>
        <end position="304"/>
    </location>
</feature>
<dbReference type="GO" id="GO:0016020">
    <property type="term" value="C:membrane"/>
    <property type="evidence" value="ECO:0007669"/>
    <property type="project" value="UniProtKB-SubCell"/>
</dbReference>
<dbReference type="PROSITE" id="PS50850">
    <property type="entry name" value="MFS"/>
    <property type="match status" value="1"/>
</dbReference>
<comment type="subcellular location">
    <subcellularLocation>
        <location evidence="1">Membrane</location>
        <topology evidence="1">Multi-pass membrane protein</topology>
    </subcellularLocation>
</comment>
<dbReference type="PRINTS" id="PR01035">
    <property type="entry name" value="TCRTETA"/>
</dbReference>
<dbReference type="InterPro" id="IPR005828">
    <property type="entry name" value="MFS_sugar_transport-like"/>
</dbReference>
<feature type="transmembrane region" description="Helical" evidence="6">
    <location>
        <begin position="310"/>
        <end position="330"/>
    </location>
</feature>
<evidence type="ECO:0000256" key="3">
    <source>
        <dbReference type="ARBA" id="ARBA00022692"/>
    </source>
</evidence>
<feature type="transmembrane region" description="Helical" evidence="6">
    <location>
        <begin position="342"/>
        <end position="364"/>
    </location>
</feature>
<evidence type="ECO:0000256" key="5">
    <source>
        <dbReference type="ARBA" id="ARBA00023136"/>
    </source>
</evidence>
<evidence type="ECO:0000259" key="7">
    <source>
        <dbReference type="PROSITE" id="PS50850"/>
    </source>
</evidence>
<dbReference type="Pfam" id="PF07690">
    <property type="entry name" value="MFS_1"/>
    <property type="match status" value="1"/>
</dbReference>
<protein>
    <submittedName>
        <fullName evidence="8">Unannotated protein</fullName>
    </submittedName>
</protein>
<feature type="domain" description="Major facilitator superfamily (MFS) profile" evidence="7">
    <location>
        <begin position="16"/>
        <end position="396"/>
    </location>
</feature>
<feature type="transmembrane region" description="Helical" evidence="6">
    <location>
        <begin position="251"/>
        <end position="272"/>
    </location>
</feature>
<organism evidence="8">
    <name type="scientific">freshwater metagenome</name>
    <dbReference type="NCBI Taxonomy" id="449393"/>
    <lineage>
        <taxon>unclassified sequences</taxon>
        <taxon>metagenomes</taxon>
        <taxon>ecological metagenomes</taxon>
    </lineage>
</organism>
<evidence type="ECO:0000256" key="4">
    <source>
        <dbReference type="ARBA" id="ARBA00022989"/>
    </source>
</evidence>
<dbReference type="GO" id="GO:0022857">
    <property type="term" value="F:transmembrane transporter activity"/>
    <property type="evidence" value="ECO:0007669"/>
    <property type="project" value="InterPro"/>
</dbReference>
<feature type="transmembrane region" description="Helical" evidence="6">
    <location>
        <begin position="143"/>
        <end position="165"/>
    </location>
</feature>
<dbReference type="InterPro" id="IPR020846">
    <property type="entry name" value="MFS_dom"/>
</dbReference>
<keyword evidence="4 6" id="KW-1133">Transmembrane helix</keyword>
<feature type="transmembrane region" description="Helical" evidence="6">
    <location>
        <begin position="220"/>
        <end position="245"/>
    </location>
</feature>
<dbReference type="Gene3D" id="1.20.1250.20">
    <property type="entry name" value="MFS general substrate transporter like domains"/>
    <property type="match status" value="1"/>
</dbReference>
<evidence type="ECO:0000256" key="6">
    <source>
        <dbReference type="SAM" id="Phobius"/>
    </source>
</evidence>
<dbReference type="SUPFAM" id="SSF103473">
    <property type="entry name" value="MFS general substrate transporter"/>
    <property type="match status" value="1"/>
</dbReference>
<dbReference type="AlphaFoldDB" id="A0A6J7AA19"/>
<evidence type="ECO:0000256" key="2">
    <source>
        <dbReference type="ARBA" id="ARBA00022448"/>
    </source>
</evidence>
<keyword evidence="3 6" id="KW-0812">Transmembrane</keyword>